<name>A0A2C6MHM0_9FIRM</name>
<comment type="caution">
    <text evidence="1">The sequence shown here is derived from an EMBL/GenBank/DDBJ whole genome shotgun (WGS) entry which is preliminary data.</text>
</comment>
<dbReference type="Proteomes" id="UP000222564">
    <property type="component" value="Unassembled WGS sequence"/>
</dbReference>
<accession>A0A2C6MHM0</accession>
<sequence>MIKSAEINLTFPAVTKDMSREAQEGSVVEEVLDWLEHEDSPVVRRAALGFCAMSGFFFAAQLVRFLAS</sequence>
<evidence type="ECO:0000313" key="1">
    <source>
        <dbReference type="EMBL" id="PHJ39265.1"/>
    </source>
</evidence>
<dbReference type="AlphaFoldDB" id="A0A2C6MHM0"/>
<dbReference type="RefSeq" id="WP_099082350.1">
    <property type="nucleotide sequence ID" value="NZ_AWQQ01000027.1"/>
</dbReference>
<organism evidence="1 2">
    <name type="scientific">Desulforamulus profundi</name>
    <dbReference type="NCBI Taxonomy" id="1383067"/>
    <lineage>
        <taxon>Bacteria</taxon>
        <taxon>Bacillati</taxon>
        <taxon>Bacillota</taxon>
        <taxon>Clostridia</taxon>
        <taxon>Eubacteriales</taxon>
        <taxon>Peptococcaceae</taxon>
        <taxon>Desulforamulus</taxon>
    </lineage>
</organism>
<evidence type="ECO:0000313" key="2">
    <source>
        <dbReference type="Proteomes" id="UP000222564"/>
    </source>
</evidence>
<protein>
    <submittedName>
        <fullName evidence="1">Uncharacterized protein</fullName>
    </submittedName>
</protein>
<reference evidence="1 2" key="1">
    <citation type="submission" date="2013-09" db="EMBL/GenBank/DDBJ databases">
        <title>Biodegradation of hydrocarbons in the deep terrestrial subsurface : characterization of a microbial consortium composed of two Desulfotomaculum species originating from a deep geological formation.</title>
        <authorList>
            <person name="Aullo T."/>
            <person name="Berlendis S."/>
            <person name="Lascourreges J.-F."/>
            <person name="Dessort D."/>
            <person name="Saint-Laurent S."/>
            <person name="Schraauwers B."/>
            <person name="Mas J."/>
            <person name="Magot M."/>
            <person name="Ranchou-Peyruse A."/>
        </authorList>
    </citation>
    <scope>NUCLEOTIDE SEQUENCE [LARGE SCALE GENOMIC DNA]</scope>
    <source>
        <strain evidence="1 2">Bs107</strain>
    </source>
</reference>
<gene>
    <name evidence="1" type="ORF">P378_04595</name>
</gene>
<dbReference type="EMBL" id="AWQQ01000027">
    <property type="protein sequence ID" value="PHJ39265.1"/>
    <property type="molecule type" value="Genomic_DNA"/>
</dbReference>
<keyword evidence="2" id="KW-1185">Reference proteome</keyword>
<proteinExistence type="predicted"/>
<dbReference type="OrthoDB" id="1787441at2"/>